<dbReference type="Proteomes" id="UP000270046">
    <property type="component" value="Chromosome"/>
</dbReference>
<organism evidence="1 2">
    <name type="scientific">Mucilaginibacter celer</name>
    <dbReference type="NCBI Taxonomy" id="2305508"/>
    <lineage>
        <taxon>Bacteria</taxon>
        <taxon>Pseudomonadati</taxon>
        <taxon>Bacteroidota</taxon>
        <taxon>Sphingobacteriia</taxon>
        <taxon>Sphingobacteriales</taxon>
        <taxon>Sphingobacteriaceae</taxon>
        <taxon>Mucilaginibacter</taxon>
    </lineage>
</organism>
<gene>
    <name evidence="1" type="ORF">HYN43_000605</name>
</gene>
<dbReference type="OrthoDB" id="964061at2"/>
<keyword evidence="2" id="KW-1185">Reference proteome</keyword>
<reference evidence="1 2" key="1">
    <citation type="submission" date="2018-10" db="EMBL/GenBank/DDBJ databases">
        <title>Genome sequencing of Mucilaginibacter sp. HYN0043.</title>
        <authorList>
            <person name="Kim M."/>
            <person name="Yi H."/>
        </authorList>
    </citation>
    <scope>NUCLEOTIDE SEQUENCE [LARGE SCALE GENOMIC DNA]</scope>
    <source>
        <strain evidence="1 2">HYN0043</strain>
    </source>
</reference>
<dbReference type="KEGG" id="muh:HYN43_000605"/>
<accession>A0A494VH01</accession>
<sequence>MIRIIMTPDKNCLTIKLPDSLVGKTIEVIAFEIDQIEETIIADQKKKRIEDINKALNKHRVDLTGFKFDRDEANNYNRL</sequence>
<name>A0A494VH01_9SPHI</name>
<evidence type="ECO:0000313" key="1">
    <source>
        <dbReference type="EMBL" id="AYL93886.1"/>
    </source>
</evidence>
<evidence type="ECO:0000313" key="2">
    <source>
        <dbReference type="Proteomes" id="UP000270046"/>
    </source>
</evidence>
<dbReference type="RefSeq" id="WP_119407608.1">
    <property type="nucleotide sequence ID" value="NZ_CP032869.1"/>
</dbReference>
<dbReference type="AlphaFoldDB" id="A0A494VH01"/>
<protein>
    <submittedName>
        <fullName evidence="1">Uncharacterized protein</fullName>
    </submittedName>
</protein>
<proteinExistence type="predicted"/>
<dbReference type="EMBL" id="CP032869">
    <property type="protein sequence ID" value="AYL93886.1"/>
    <property type="molecule type" value="Genomic_DNA"/>
</dbReference>